<keyword evidence="3" id="KW-1185">Reference proteome</keyword>
<evidence type="ECO:0000313" key="3">
    <source>
        <dbReference type="Proteomes" id="UP000800082"/>
    </source>
</evidence>
<evidence type="ECO:0000313" key="2">
    <source>
        <dbReference type="EMBL" id="KAF1932796.1"/>
    </source>
</evidence>
<feature type="compositionally biased region" description="Polar residues" evidence="1">
    <location>
        <begin position="63"/>
        <end position="75"/>
    </location>
</feature>
<accession>A0A6A5S2T9</accession>
<dbReference type="EMBL" id="ML978958">
    <property type="protein sequence ID" value="KAF1932796.1"/>
    <property type="molecule type" value="Genomic_DNA"/>
</dbReference>
<reference evidence="2" key="1">
    <citation type="journal article" date="2020" name="Stud. Mycol.">
        <title>101 Dothideomycetes genomes: a test case for predicting lifestyles and emergence of pathogens.</title>
        <authorList>
            <person name="Haridas S."/>
            <person name="Albert R."/>
            <person name="Binder M."/>
            <person name="Bloem J."/>
            <person name="Labutti K."/>
            <person name="Salamov A."/>
            <person name="Andreopoulos B."/>
            <person name="Baker S."/>
            <person name="Barry K."/>
            <person name="Bills G."/>
            <person name="Bluhm B."/>
            <person name="Cannon C."/>
            <person name="Castanera R."/>
            <person name="Culley D."/>
            <person name="Daum C."/>
            <person name="Ezra D."/>
            <person name="Gonzalez J."/>
            <person name="Henrissat B."/>
            <person name="Kuo A."/>
            <person name="Liang C."/>
            <person name="Lipzen A."/>
            <person name="Lutzoni F."/>
            <person name="Magnuson J."/>
            <person name="Mondo S."/>
            <person name="Nolan M."/>
            <person name="Ohm R."/>
            <person name="Pangilinan J."/>
            <person name="Park H.-J."/>
            <person name="Ramirez L."/>
            <person name="Alfaro M."/>
            <person name="Sun H."/>
            <person name="Tritt A."/>
            <person name="Yoshinaga Y."/>
            <person name="Zwiers L.-H."/>
            <person name="Turgeon B."/>
            <person name="Goodwin S."/>
            <person name="Spatafora J."/>
            <person name="Crous P."/>
            <person name="Grigoriev I."/>
        </authorList>
    </citation>
    <scope>NUCLEOTIDE SEQUENCE</scope>
    <source>
        <strain evidence="2">CBS 183.55</strain>
    </source>
</reference>
<sequence length="257" mass="29293">MDNVKFNPKRSFPYPIALADLYNTFRSFSLALPLYLVAEESSEDELMHDTRKPAKPTGPPKVTNPSKQSSSSEPTRASKKSRLSQPVVVSNAAEPASETTTDQVAQLPPVEWVFWVQVSEEVGYWRLFSEFPNTAQVLFKCKFSTDYLQKPGHVADYARMLRSRETYRYRDVCVGNVTYWRRNEPSKRKIAEGNKEMTCDTCLNTGRFCARMVKVDGVVKLGFFPVPDAARNGVGWEKLYYWAGEKKVAKPQQSSYM</sequence>
<organism evidence="2 3">
    <name type="scientific">Didymella exigua CBS 183.55</name>
    <dbReference type="NCBI Taxonomy" id="1150837"/>
    <lineage>
        <taxon>Eukaryota</taxon>
        <taxon>Fungi</taxon>
        <taxon>Dikarya</taxon>
        <taxon>Ascomycota</taxon>
        <taxon>Pezizomycotina</taxon>
        <taxon>Dothideomycetes</taxon>
        <taxon>Pleosporomycetidae</taxon>
        <taxon>Pleosporales</taxon>
        <taxon>Pleosporineae</taxon>
        <taxon>Didymellaceae</taxon>
        <taxon>Didymella</taxon>
    </lineage>
</organism>
<dbReference type="RefSeq" id="XP_033453044.1">
    <property type="nucleotide sequence ID" value="XM_033587443.1"/>
</dbReference>
<protein>
    <submittedName>
        <fullName evidence="2">Uncharacterized protein</fullName>
    </submittedName>
</protein>
<gene>
    <name evidence="2" type="ORF">M421DRAFT_1383</name>
</gene>
<dbReference type="GeneID" id="54345089"/>
<name>A0A6A5S2T9_9PLEO</name>
<evidence type="ECO:0000256" key="1">
    <source>
        <dbReference type="SAM" id="MobiDB-lite"/>
    </source>
</evidence>
<feature type="region of interest" description="Disordered" evidence="1">
    <location>
        <begin position="45"/>
        <end position="102"/>
    </location>
</feature>
<dbReference type="Proteomes" id="UP000800082">
    <property type="component" value="Unassembled WGS sequence"/>
</dbReference>
<dbReference type="OrthoDB" id="3797285at2759"/>
<proteinExistence type="predicted"/>
<dbReference type="AlphaFoldDB" id="A0A6A5S2T9"/>